<keyword evidence="1" id="KW-0812">Transmembrane</keyword>
<proteinExistence type="predicted"/>
<keyword evidence="1" id="KW-1133">Transmembrane helix</keyword>
<organism evidence="2">
    <name type="scientific">Tanacetum cinerariifolium</name>
    <name type="common">Dalmatian daisy</name>
    <name type="synonym">Chrysanthemum cinerariifolium</name>
    <dbReference type="NCBI Taxonomy" id="118510"/>
    <lineage>
        <taxon>Eukaryota</taxon>
        <taxon>Viridiplantae</taxon>
        <taxon>Streptophyta</taxon>
        <taxon>Embryophyta</taxon>
        <taxon>Tracheophyta</taxon>
        <taxon>Spermatophyta</taxon>
        <taxon>Magnoliopsida</taxon>
        <taxon>eudicotyledons</taxon>
        <taxon>Gunneridae</taxon>
        <taxon>Pentapetalae</taxon>
        <taxon>asterids</taxon>
        <taxon>campanulids</taxon>
        <taxon>Asterales</taxon>
        <taxon>Asteraceae</taxon>
        <taxon>Asteroideae</taxon>
        <taxon>Anthemideae</taxon>
        <taxon>Anthemidinae</taxon>
        <taxon>Tanacetum</taxon>
    </lineage>
</organism>
<dbReference type="AlphaFoldDB" id="A0A6L2J7H2"/>
<evidence type="ECO:0000256" key="1">
    <source>
        <dbReference type="SAM" id="Phobius"/>
    </source>
</evidence>
<accession>A0A6L2J7H2</accession>
<dbReference type="EMBL" id="BKCJ010000364">
    <property type="protein sequence ID" value="GEU32517.1"/>
    <property type="molecule type" value="Genomic_DNA"/>
</dbReference>
<feature type="transmembrane region" description="Helical" evidence="1">
    <location>
        <begin position="12"/>
        <end position="31"/>
    </location>
</feature>
<protein>
    <submittedName>
        <fullName evidence="2">Uncharacterized protein</fullName>
    </submittedName>
</protein>
<reference evidence="2" key="1">
    <citation type="journal article" date="2019" name="Sci. Rep.">
        <title>Draft genome of Tanacetum cinerariifolium, the natural source of mosquito coil.</title>
        <authorList>
            <person name="Yamashiro T."/>
            <person name="Shiraishi A."/>
            <person name="Satake H."/>
            <person name="Nakayama K."/>
        </authorList>
    </citation>
    <scope>NUCLEOTIDE SEQUENCE</scope>
</reference>
<evidence type="ECO:0000313" key="2">
    <source>
        <dbReference type="EMBL" id="GEU32517.1"/>
    </source>
</evidence>
<feature type="transmembrane region" description="Helical" evidence="1">
    <location>
        <begin position="52"/>
        <end position="73"/>
    </location>
</feature>
<sequence length="132" mass="13879">MMDIGTLCWETISFMYNLVRVSILSVAWVGMKCADLATNRVSLDPDTSCQNLVVVVAVGGVPYVLKISFMVIVDLTDDEDPTDEDRDIGMGNLTGVLVSLGCGISQESNIGDSDNTGDGGIIVGDGISDSLA</sequence>
<keyword evidence="1" id="KW-0472">Membrane</keyword>
<name>A0A6L2J7H2_TANCI</name>
<gene>
    <name evidence="2" type="ORF">Tci_004495</name>
</gene>
<comment type="caution">
    <text evidence="2">The sequence shown here is derived from an EMBL/GenBank/DDBJ whole genome shotgun (WGS) entry which is preliminary data.</text>
</comment>